<dbReference type="InterPro" id="IPR000587">
    <property type="entry name" value="Creatinase_N"/>
</dbReference>
<feature type="domain" description="Creatinase N-terminal" evidence="5">
    <location>
        <begin position="13"/>
        <end position="126"/>
    </location>
</feature>
<dbReference type="InterPro" id="IPR032416">
    <property type="entry name" value="Peptidase_M24_C"/>
</dbReference>
<evidence type="ECO:0000256" key="3">
    <source>
        <dbReference type="ARBA" id="ARBA00022801"/>
    </source>
</evidence>
<evidence type="ECO:0000259" key="5">
    <source>
        <dbReference type="Pfam" id="PF01321"/>
    </source>
</evidence>
<keyword evidence="3" id="KW-0378">Hydrolase</keyword>
<evidence type="ECO:0000259" key="4">
    <source>
        <dbReference type="Pfam" id="PF00557"/>
    </source>
</evidence>
<dbReference type="InterPro" id="IPR050422">
    <property type="entry name" value="X-Pro_aminopeptidase_P"/>
</dbReference>
<dbReference type="Proteomes" id="UP000051574">
    <property type="component" value="Unassembled WGS sequence"/>
</dbReference>
<keyword evidence="2" id="KW-0479">Metal-binding</keyword>
<dbReference type="AlphaFoldDB" id="A0A0T6AZB6"/>
<sequence length="633" mass="72185">MQSEILLKINPVEAVLVTSDDEHQSEYVAAYDRRREYISGFSGSKGDAIITQERAVLWTDGRYHLQADDELNCDWLLMREGEKNIPTISEWLKKHLKPFSRVGADARLVPAYHWQLLEDELKEVNISLVEFKENPIDLIWKEHEKVKIDKSIFVLDIQYAGVSWIDKVAQVKQIIQDEGADAMVVTALDEIAWLLNIRGRDIPHNPFVSSYVILGDRAIYMYVEKSKLTPNVTEHLNINASSANAVFVYEYDKIWTELPTLAQNWKRIVLPTQCVFTKGVSQKVFSLIPEKKRLSMESPIIYLKAKKNQVEIENMKIAHIRDAAAMCMFFSYFEKKVESGHKWTEIEMSEELNHFRFEQINSLGNSFATTVGYGSNGAKPHYEPTFSTNVEIGDDSTIVIDSGGQYYEGTTDITRTVHLGKPRPEQINAYTRVLMGLIQFSTLTFPSDMGASLADIMARAPLWDAGLDYYHGTSHGIGSFLGVHESPIGIHYAHLSSDSKLEPGYFFSVEPGYYSESYFGIRLENILEVVNKPWLKHMSGQNFLGFVDVTLVPFEPKLINRTLLSSYHIRWLNDYNSKIREHVGKELKKQGEVEAFYWMMKRTEHIPGSAKGTSYQISTIIGGLILQILVIIL</sequence>
<evidence type="ECO:0000313" key="7">
    <source>
        <dbReference type="EMBL" id="KRT80197.1"/>
    </source>
</evidence>
<feature type="domain" description="Peptidase M24" evidence="4">
    <location>
        <begin position="313"/>
        <end position="529"/>
    </location>
</feature>
<dbReference type="SUPFAM" id="SSF53092">
    <property type="entry name" value="Creatinase/prolidase N-terminal domain"/>
    <property type="match status" value="1"/>
</dbReference>
<dbReference type="Pfam" id="PF00557">
    <property type="entry name" value="Peptidase_M24"/>
    <property type="match status" value="1"/>
</dbReference>
<evidence type="ECO:0000256" key="1">
    <source>
        <dbReference type="ARBA" id="ARBA00008766"/>
    </source>
</evidence>
<dbReference type="OrthoDB" id="9995434at2759"/>
<dbReference type="PANTHER" id="PTHR43763:SF6">
    <property type="entry name" value="XAA-PRO AMINOPEPTIDASE 1"/>
    <property type="match status" value="1"/>
</dbReference>
<dbReference type="Pfam" id="PF01321">
    <property type="entry name" value="Creatinase_N"/>
    <property type="match status" value="1"/>
</dbReference>
<dbReference type="CDD" id="cd01085">
    <property type="entry name" value="APP"/>
    <property type="match status" value="1"/>
</dbReference>
<comment type="similarity">
    <text evidence="1">Belongs to the peptidase M24B family.</text>
</comment>
<proteinExistence type="inferred from homology"/>
<protein>
    <submittedName>
        <fullName evidence="7">Peptidase</fullName>
    </submittedName>
</protein>
<reference evidence="7 8" key="1">
    <citation type="submission" date="2015-09" db="EMBL/GenBank/DDBJ databases">
        <title>Draft genome of the scarab beetle Oryctes borbonicus.</title>
        <authorList>
            <person name="Meyer J.M."/>
            <person name="Markov G.V."/>
            <person name="Baskaran P."/>
            <person name="Herrmann M."/>
            <person name="Sommer R.J."/>
            <person name="Roedelsperger C."/>
        </authorList>
    </citation>
    <scope>NUCLEOTIDE SEQUENCE [LARGE SCALE GENOMIC DNA]</scope>
    <source>
        <strain evidence="7">OB123</strain>
        <tissue evidence="7">Whole animal</tissue>
    </source>
</reference>
<feature type="domain" description="Peptidase M24 C-terminal" evidence="6">
    <location>
        <begin position="542"/>
        <end position="606"/>
    </location>
</feature>
<dbReference type="Gene3D" id="3.40.350.10">
    <property type="entry name" value="Creatinase/prolidase N-terminal domain"/>
    <property type="match status" value="2"/>
</dbReference>
<name>A0A0T6AZB6_9SCAR</name>
<gene>
    <name evidence="7" type="ORF">AMK59_7060</name>
</gene>
<dbReference type="GO" id="GO:0005737">
    <property type="term" value="C:cytoplasm"/>
    <property type="evidence" value="ECO:0007669"/>
    <property type="project" value="UniProtKB-ARBA"/>
</dbReference>
<accession>A0A0T6AZB6</accession>
<dbReference type="EMBL" id="LJIG01022510">
    <property type="protein sequence ID" value="KRT80197.1"/>
    <property type="molecule type" value="Genomic_DNA"/>
</dbReference>
<dbReference type="SUPFAM" id="SSF55920">
    <property type="entry name" value="Creatinase/aminopeptidase"/>
    <property type="match status" value="1"/>
</dbReference>
<dbReference type="InterPro" id="IPR000994">
    <property type="entry name" value="Pept_M24"/>
</dbReference>
<comment type="caution">
    <text evidence="7">The sequence shown here is derived from an EMBL/GenBank/DDBJ whole genome shotgun (WGS) entry which is preliminary data.</text>
</comment>
<evidence type="ECO:0000313" key="8">
    <source>
        <dbReference type="Proteomes" id="UP000051574"/>
    </source>
</evidence>
<evidence type="ECO:0000256" key="2">
    <source>
        <dbReference type="ARBA" id="ARBA00022723"/>
    </source>
</evidence>
<dbReference type="FunFam" id="3.40.350.10:FF:000003">
    <property type="entry name" value="Xaa-pro aminopeptidase P"/>
    <property type="match status" value="1"/>
</dbReference>
<evidence type="ECO:0000259" key="6">
    <source>
        <dbReference type="Pfam" id="PF16188"/>
    </source>
</evidence>
<dbReference type="Pfam" id="PF16189">
    <property type="entry name" value="Creatinase_N_2"/>
    <property type="match status" value="1"/>
</dbReference>
<dbReference type="Gene3D" id="3.90.230.10">
    <property type="entry name" value="Creatinase/methionine aminopeptidase superfamily"/>
    <property type="match status" value="1"/>
</dbReference>
<dbReference type="Pfam" id="PF16188">
    <property type="entry name" value="Peptidase_M24_C"/>
    <property type="match status" value="1"/>
</dbReference>
<dbReference type="PANTHER" id="PTHR43763">
    <property type="entry name" value="XAA-PRO AMINOPEPTIDASE 1"/>
    <property type="match status" value="1"/>
</dbReference>
<dbReference type="InterPro" id="IPR036005">
    <property type="entry name" value="Creatinase/aminopeptidase-like"/>
</dbReference>
<dbReference type="GO" id="GO:0046872">
    <property type="term" value="F:metal ion binding"/>
    <property type="evidence" value="ECO:0007669"/>
    <property type="project" value="UniProtKB-KW"/>
</dbReference>
<dbReference type="FunFam" id="3.90.230.10:FF:000009">
    <property type="entry name" value="xaa-Pro aminopeptidase 2"/>
    <property type="match status" value="1"/>
</dbReference>
<dbReference type="InterPro" id="IPR029149">
    <property type="entry name" value="Creatin/AminoP/Spt16_N"/>
</dbReference>
<dbReference type="GO" id="GO:0070006">
    <property type="term" value="F:metalloaminopeptidase activity"/>
    <property type="evidence" value="ECO:0007669"/>
    <property type="project" value="InterPro"/>
</dbReference>
<keyword evidence="8" id="KW-1185">Reference proteome</keyword>
<organism evidence="7 8">
    <name type="scientific">Oryctes borbonicus</name>
    <dbReference type="NCBI Taxonomy" id="1629725"/>
    <lineage>
        <taxon>Eukaryota</taxon>
        <taxon>Metazoa</taxon>
        <taxon>Ecdysozoa</taxon>
        <taxon>Arthropoda</taxon>
        <taxon>Hexapoda</taxon>
        <taxon>Insecta</taxon>
        <taxon>Pterygota</taxon>
        <taxon>Neoptera</taxon>
        <taxon>Endopterygota</taxon>
        <taxon>Coleoptera</taxon>
        <taxon>Polyphaga</taxon>
        <taxon>Scarabaeiformia</taxon>
        <taxon>Scarabaeidae</taxon>
        <taxon>Dynastinae</taxon>
        <taxon>Oryctes</taxon>
    </lineage>
</organism>
<dbReference type="InterPro" id="IPR033740">
    <property type="entry name" value="Pept_M24B"/>
</dbReference>